<accession>A0ABX8ML12</accession>
<keyword evidence="1" id="KW-0808">Transferase</keyword>
<dbReference type="Gene3D" id="3.40.50.300">
    <property type="entry name" value="P-loop containing nucleotide triphosphate hydrolases"/>
    <property type="match status" value="1"/>
</dbReference>
<name>A0ABX8ML12_9PSED</name>
<dbReference type="Proteomes" id="UP000693952">
    <property type="component" value="Chromosome"/>
</dbReference>
<organism evidence="1 2">
    <name type="scientific">Pseudomonas sessilinigenes</name>
    <dbReference type="NCBI Taxonomy" id="658629"/>
    <lineage>
        <taxon>Bacteria</taxon>
        <taxon>Pseudomonadati</taxon>
        <taxon>Pseudomonadota</taxon>
        <taxon>Gammaproteobacteria</taxon>
        <taxon>Pseudomonadales</taxon>
        <taxon>Pseudomonadaceae</taxon>
        <taxon>Pseudomonas</taxon>
    </lineage>
</organism>
<dbReference type="EMBL" id="CP077074">
    <property type="protein sequence ID" value="QXH38861.1"/>
    <property type="molecule type" value="Genomic_DNA"/>
</dbReference>
<protein>
    <submittedName>
        <fullName evidence="1">Adenylate kinase</fullName>
    </submittedName>
</protein>
<evidence type="ECO:0000313" key="2">
    <source>
        <dbReference type="Proteomes" id="UP000693952"/>
    </source>
</evidence>
<sequence>MAFCRPLFDPGGRALNQRIYLIGASGAGVSTLGALLAQQLGLPHVDVDEHYWHPSDPPFQQARPVEQRLLGLKQALEDKPWVLSGSMDGWGDAIIAQADWVLYVDTPTPLRLQRIRSRERQRFGPRILPGGDMHTQHLAFLEWAAAYDGGSRAGRSRPRHKEWLARLDQPQGRIEGSGSMQQMLDQALAIITGPC</sequence>
<dbReference type="InterPro" id="IPR052922">
    <property type="entry name" value="Cytidylate_Kinase-2"/>
</dbReference>
<dbReference type="PANTHER" id="PTHR37816">
    <property type="entry name" value="YALI0E33011P"/>
    <property type="match status" value="1"/>
</dbReference>
<proteinExistence type="predicted"/>
<evidence type="ECO:0000313" key="1">
    <source>
        <dbReference type="EMBL" id="QXH38861.1"/>
    </source>
</evidence>
<reference evidence="1" key="1">
    <citation type="submission" date="2021-06" db="EMBL/GenBank/DDBJ databases">
        <title>Updating the genus Pseudomonas: Description of 43 new species and partition of the Pseudomonas putida group.</title>
        <authorList>
            <person name="Girard L."/>
            <person name="Lood C."/>
            <person name="Vandamme P."/>
            <person name="Rokni-Zadeh H."/>
            <person name="van Noort V."/>
            <person name="Hofte M."/>
            <person name="Lavigne R."/>
            <person name="De Mot R."/>
        </authorList>
    </citation>
    <scope>NUCLEOTIDE SEQUENCE</scope>
    <source>
        <strain evidence="1">CMR12a</strain>
    </source>
</reference>
<gene>
    <name evidence="1" type="ORF">KSS89_21740</name>
</gene>
<dbReference type="PANTHER" id="PTHR37816:SF2">
    <property type="entry name" value="DNA TOPOLOGY MODULATION PROTEIN FLAR-RELATED PROTEIN"/>
    <property type="match status" value="1"/>
</dbReference>
<dbReference type="SUPFAM" id="SSF52540">
    <property type="entry name" value="P-loop containing nucleoside triphosphate hydrolases"/>
    <property type="match status" value="1"/>
</dbReference>
<dbReference type="NCBIfam" id="NF004861">
    <property type="entry name" value="PRK06217.1"/>
    <property type="match status" value="1"/>
</dbReference>
<dbReference type="InterPro" id="IPR027417">
    <property type="entry name" value="P-loop_NTPase"/>
</dbReference>
<keyword evidence="1" id="KW-0418">Kinase</keyword>
<keyword evidence="2" id="KW-1185">Reference proteome</keyword>
<dbReference type="GO" id="GO:0016301">
    <property type="term" value="F:kinase activity"/>
    <property type="evidence" value="ECO:0007669"/>
    <property type="project" value="UniProtKB-KW"/>
</dbReference>